<accession>B1YD16</accession>
<dbReference type="Pfam" id="PF01930">
    <property type="entry name" value="Cas_Cas4"/>
    <property type="match status" value="1"/>
</dbReference>
<dbReference type="AlphaFoldDB" id="B1YD16"/>
<evidence type="ECO:0000256" key="7">
    <source>
        <dbReference type="ARBA" id="ARBA00022801"/>
    </source>
</evidence>
<evidence type="ECO:0000256" key="3">
    <source>
        <dbReference type="ARBA" id="ARBA00012768"/>
    </source>
</evidence>
<evidence type="ECO:0000259" key="14">
    <source>
        <dbReference type="Pfam" id="PF01930"/>
    </source>
</evidence>
<evidence type="ECO:0000313" key="16">
    <source>
        <dbReference type="Proteomes" id="UP000001694"/>
    </source>
</evidence>
<dbReference type="RefSeq" id="WP_012350099.1">
    <property type="nucleotide sequence ID" value="NC_010525.1"/>
</dbReference>
<comment type="cofactor">
    <cofactor evidence="1">
        <name>Mn(2+)</name>
        <dbReference type="ChEBI" id="CHEBI:29035"/>
    </cofactor>
</comment>
<keyword evidence="10 13" id="KW-0411">Iron-sulfur</keyword>
<keyword evidence="9 13" id="KW-0408">Iron</keyword>
<keyword evidence="11 13" id="KW-0051">Antiviral defense</keyword>
<protein>
    <recommendedName>
        <fullName evidence="4 13">CRISPR-associated exonuclease Cas4</fullName>
        <ecNumber evidence="3 13">3.1.12.1</ecNumber>
    </recommendedName>
</protein>
<evidence type="ECO:0000256" key="4">
    <source>
        <dbReference type="ARBA" id="ARBA00020049"/>
    </source>
</evidence>
<dbReference type="GO" id="GO:0051607">
    <property type="term" value="P:defense response to virus"/>
    <property type="evidence" value="ECO:0007669"/>
    <property type="project" value="UniProtKB-KW"/>
</dbReference>
<evidence type="ECO:0000256" key="5">
    <source>
        <dbReference type="ARBA" id="ARBA00022722"/>
    </source>
</evidence>
<dbReference type="eggNOG" id="arCOG00790">
    <property type="taxonomic scope" value="Archaea"/>
</dbReference>
<dbReference type="GO" id="GO:0046872">
    <property type="term" value="F:metal ion binding"/>
    <property type="evidence" value="ECO:0007669"/>
    <property type="project" value="UniProtKB-KW"/>
</dbReference>
<dbReference type="Proteomes" id="UP000001694">
    <property type="component" value="Chromosome"/>
</dbReference>
<dbReference type="KEGG" id="tne:Tneu_0740"/>
<comment type="similarity">
    <text evidence="2 13">Belongs to the CRISPR-associated exonuclease Cas4 family.</text>
</comment>
<evidence type="ECO:0000256" key="2">
    <source>
        <dbReference type="ARBA" id="ARBA00009189"/>
    </source>
</evidence>
<evidence type="ECO:0000256" key="10">
    <source>
        <dbReference type="ARBA" id="ARBA00023014"/>
    </source>
</evidence>
<dbReference type="GO" id="GO:0051536">
    <property type="term" value="F:iron-sulfur cluster binding"/>
    <property type="evidence" value="ECO:0007669"/>
    <property type="project" value="UniProtKB-KW"/>
</dbReference>
<dbReference type="InterPro" id="IPR013343">
    <property type="entry name" value="CRISPR-assoc_prot_Cas4"/>
</dbReference>
<keyword evidence="12 13" id="KW-0464">Manganese</keyword>
<dbReference type="STRING" id="444157.Tneu_0740"/>
<gene>
    <name evidence="15" type="ordered locus">Tneu_0740</name>
</gene>
<evidence type="ECO:0000256" key="12">
    <source>
        <dbReference type="ARBA" id="ARBA00023211"/>
    </source>
</evidence>
<organism evidence="15 16">
    <name type="scientific">Pyrobaculum neutrophilum (strain DSM 2338 / JCM 9278 / NBRC 100436 / V24Sta)</name>
    <name type="common">Thermoproteus neutrophilus</name>
    <dbReference type="NCBI Taxonomy" id="444157"/>
    <lineage>
        <taxon>Archaea</taxon>
        <taxon>Thermoproteota</taxon>
        <taxon>Thermoprotei</taxon>
        <taxon>Thermoproteales</taxon>
        <taxon>Thermoproteaceae</taxon>
        <taxon>Pyrobaculum</taxon>
    </lineage>
</organism>
<sequence length="217" mass="25051">MELLLPRPICSLVNCDDLENSIDADSALEEMKKEQEVFRLLPDVYAYRYDFRRISPSVINDFEYCPRLLWVQYKLGLKLFTKSSAISLVRGRLLHERYERAVSAFDNVITEYKVEVGDLVGVIDVVIRKGGRSIPVEVKTGLASKEAHRKQLQIYIYLLNAGYGYLVYRNKVERVERDDRAVELLMEIKKVLSSDRPPAARCGRCPFEVICRNVATR</sequence>
<evidence type="ECO:0000256" key="8">
    <source>
        <dbReference type="ARBA" id="ARBA00022839"/>
    </source>
</evidence>
<keyword evidence="8 13" id="KW-0269">Exonuclease</keyword>
<dbReference type="NCBIfam" id="TIGR00372">
    <property type="entry name" value="cas4"/>
    <property type="match status" value="1"/>
</dbReference>
<name>B1YD16_PYRNV</name>
<dbReference type="PANTHER" id="PTHR36531">
    <property type="entry name" value="CRISPR-ASSOCIATED EXONUCLEASE CAS4"/>
    <property type="match status" value="1"/>
</dbReference>
<dbReference type="InterPro" id="IPR051827">
    <property type="entry name" value="Cas4_exonuclease"/>
</dbReference>
<evidence type="ECO:0000256" key="1">
    <source>
        <dbReference type="ARBA" id="ARBA00001936"/>
    </source>
</evidence>
<comment type="function">
    <text evidence="13">CRISPR (clustered regularly interspaced short palindromic repeat) is an adaptive immune system that provides protection against mobile genetic elements (viruses, transposable elements and conjugative plasmids). CRISPR clusters contain sequences complementary to antecedent mobile elements and target invading nucleic acids. CRISPR clusters are transcribed and processed into CRISPR RNA (crRNA).</text>
</comment>
<proteinExistence type="inferred from homology"/>
<comment type="cofactor">
    <cofactor evidence="13">
        <name>Mg(2+)</name>
        <dbReference type="ChEBI" id="CHEBI:18420"/>
    </cofactor>
    <cofactor evidence="13">
        <name>Mn(2+)</name>
        <dbReference type="ChEBI" id="CHEBI:29035"/>
    </cofactor>
    <text evidence="13">Mg(2+) or Mn(2+) required for ssDNA cleavage activity.</text>
</comment>
<keyword evidence="7 13" id="KW-0378">Hydrolase</keyword>
<evidence type="ECO:0000256" key="11">
    <source>
        <dbReference type="ARBA" id="ARBA00023118"/>
    </source>
</evidence>
<dbReference type="GO" id="GO:0004527">
    <property type="term" value="F:exonuclease activity"/>
    <property type="evidence" value="ECO:0007669"/>
    <property type="project" value="UniProtKB-KW"/>
</dbReference>
<dbReference type="InterPro" id="IPR011604">
    <property type="entry name" value="PDDEXK-like_dom_sf"/>
</dbReference>
<evidence type="ECO:0000256" key="9">
    <source>
        <dbReference type="ARBA" id="ARBA00023004"/>
    </source>
</evidence>
<dbReference type="EMBL" id="CP001014">
    <property type="protein sequence ID" value="ACB39679.1"/>
    <property type="molecule type" value="Genomic_DNA"/>
</dbReference>
<dbReference type="PANTHER" id="PTHR36531:SF2">
    <property type="entry name" value="CRISPR-ASSOCIATED EXONUCLEASE CAS4"/>
    <property type="match status" value="1"/>
</dbReference>
<keyword evidence="16" id="KW-1185">Reference proteome</keyword>
<evidence type="ECO:0000256" key="13">
    <source>
        <dbReference type="RuleBase" id="RU365022"/>
    </source>
</evidence>
<evidence type="ECO:0000256" key="6">
    <source>
        <dbReference type="ARBA" id="ARBA00022723"/>
    </source>
</evidence>
<dbReference type="EC" id="3.1.12.1" evidence="3 13"/>
<dbReference type="Gene3D" id="3.90.320.10">
    <property type="match status" value="1"/>
</dbReference>
<keyword evidence="6 13" id="KW-0479">Metal-binding</keyword>
<keyword evidence="5 13" id="KW-0540">Nuclease</keyword>
<evidence type="ECO:0000313" key="15">
    <source>
        <dbReference type="EMBL" id="ACB39679.1"/>
    </source>
</evidence>
<dbReference type="HOGENOM" id="CLU_1507438_0_0_2"/>
<comment type="cofactor">
    <cofactor evidence="13">
        <name>iron-sulfur cluster</name>
        <dbReference type="ChEBI" id="CHEBI:30408"/>
    </cofactor>
</comment>
<dbReference type="InterPro" id="IPR022765">
    <property type="entry name" value="Dna2/Cas4_DUF83"/>
</dbReference>
<reference evidence="15" key="1">
    <citation type="submission" date="2008-03" db="EMBL/GenBank/DDBJ databases">
        <title>Complete sequence of Thermoproteus neutrophilus V24Sta.</title>
        <authorList>
            <consortium name="US DOE Joint Genome Institute"/>
            <person name="Copeland A."/>
            <person name="Lucas S."/>
            <person name="Lapidus A."/>
            <person name="Glavina del Rio T."/>
            <person name="Dalin E."/>
            <person name="Tice H."/>
            <person name="Bruce D."/>
            <person name="Goodwin L."/>
            <person name="Pitluck S."/>
            <person name="Sims D."/>
            <person name="Brettin T."/>
            <person name="Detter J.C."/>
            <person name="Han C."/>
            <person name="Kuske C.R."/>
            <person name="Schmutz J."/>
            <person name="Larimer F."/>
            <person name="Land M."/>
            <person name="Hauser L."/>
            <person name="Kyrpides N."/>
            <person name="Mikhailova N."/>
            <person name="Biddle J.F."/>
            <person name="Zhang Z."/>
            <person name="Fitz-Gibbon S.T."/>
            <person name="Lowe T.M."/>
            <person name="Saltikov C."/>
            <person name="House C.H."/>
            <person name="Richardson P."/>
        </authorList>
    </citation>
    <scope>NUCLEOTIDE SEQUENCE [LARGE SCALE GENOMIC DNA]</scope>
    <source>
        <strain evidence="15">V24Sta</strain>
    </source>
</reference>
<feature type="domain" description="DUF83" evidence="14">
    <location>
        <begin position="58"/>
        <end position="211"/>
    </location>
</feature>
<dbReference type="OrthoDB" id="24369at2157"/>
<dbReference type="GeneID" id="6165163"/>